<dbReference type="OrthoDB" id="3218065at2759"/>
<dbReference type="PANTHER" id="PTHR35871">
    <property type="entry name" value="EXPRESSED PROTEIN"/>
    <property type="match status" value="1"/>
</dbReference>
<evidence type="ECO:0008006" key="3">
    <source>
        <dbReference type="Google" id="ProtNLM"/>
    </source>
</evidence>
<dbReference type="Proteomes" id="UP000054217">
    <property type="component" value="Unassembled WGS sequence"/>
</dbReference>
<dbReference type="InParanoid" id="A0A0C3PEK4"/>
<sequence>MPNAQDQQSAPVQYAPPLKHCQLESALEDIEKIIHPKTNAFNAGQHGLQAYQAQAIQSCLWMVVHNKKNHIKASEWATESQGFAEQWGGCMVCQWVRKWVDACELPWAMNSEKLVEFSKEKKVPAAVEQYLKHLTEIEMPQGLKKYMELELFPCIQLKPSKGISVATACCFLKCKGFQFQKYKKSLYYDGAGCGLHQSGVICLTVGWLQEASQTLEYGKNYDGFWTGELFLKQILLQEKIIPAFERAHGLGYQMLLMVDNSQGHSAYAKDALLASHMNVNPGGKQAHMWDGWFICNGAKIIQPMIFPWNHPEFPDMLKGMKQYLCSHCDYTFTSLQKNMPQALASVDVHTIQKWEHQMKQWMEAYRTGLGAWDAQFQVQAFSSR</sequence>
<reference evidence="2" key="2">
    <citation type="submission" date="2015-01" db="EMBL/GenBank/DDBJ databases">
        <title>Evolutionary Origins and Diversification of the Mycorrhizal Mutualists.</title>
        <authorList>
            <consortium name="DOE Joint Genome Institute"/>
            <consortium name="Mycorrhizal Genomics Consortium"/>
            <person name="Kohler A."/>
            <person name="Kuo A."/>
            <person name="Nagy L.G."/>
            <person name="Floudas D."/>
            <person name="Copeland A."/>
            <person name="Barry K.W."/>
            <person name="Cichocki N."/>
            <person name="Veneault-Fourrey C."/>
            <person name="LaButti K."/>
            <person name="Lindquist E.A."/>
            <person name="Lipzen A."/>
            <person name="Lundell T."/>
            <person name="Morin E."/>
            <person name="Murat C."/>
            <person name="Riley R."/>
            <person name="Ohm R."/>
            <person name="Sun H."/>
            <person name="Tunlid A."/>
            <person name="Henrissat B."/>
            <person name="Grigoriev I.V."/>
            <person name="Hibbett D.S."/>
            <person name="Martin F."/>
        </authorList>
    </citation>
    <scope>NUCLEOTIDE SEQUENCE [LARGE SCALE GENOMIC DNA]</scope>
    <source>
        <strain evidence="2">Marx 270</strain>
    </source>
</reference>
<dbReference type="HOGENOM" id="CLU_005726_2_4_1"/>
<proteinExistence type="predicted"/>
<evidence type="ECO:0000313" key="2">
    <source>
        <dbReference type="Proteomes" id="UP000054217"/>
    </source>
</evidence>
<protein>
    <recommendedName>
        <fullName evidence="3">DDE-1 domain-containing protein</fullName>
    </recommendedName>
</protein>
<keyword evidence="2" id="KW-1185">Reference proteome</keyword>
<gene>
    <name evidence="1" type="ORF">M404DRAFT_13154</name>
</gene>
<dbReference type="AlphaFoldDB" id="A0A0C3PEK4"/>
<reference evidence="1 2" key="1">
    <citation type="submission" date="2014-04" db="EMBL/GenBank/DDBJ databases">
        <authorList>
            <consortium name="DOE Joint Genome Institute"/>
            <person name="Kuo A."/>
            <person name="Kohler A."/>
            <person name="Costa M.D."/>
            <person name="Nagy L.G."/>
            <person name="Floudas D."/>
            <person name="Copeland A."/>
            <person name="Barry K.W."/>
            <person name="Cichocki N."/>
            <person name="Veneault-Fourrey C."/>
            <person name="LaButti K."/>
            <person name="Lindquist E.A."/>
            <person name="Lipzen A."/>
            <person name="Lundell T."/>
            <person name="Morin E."/>
            <person name="Murat C."/>
            <person name="Sun H."/>
            <person name="Tunlid A."/>
            <person name="Henrissat B."/>
            <person name="Grigoriev I.V."/>
            <person name="Hibbett D.S."/>
            <person name="Martin F."/>
            <person name="Nordberg H.P."/>
            <person name="Cantor M.N."/>
            <person name="Hua S.X."/>
        </authorList>
    </citation>
    <scope>NUCLEOTIDE SEQUENCE [LARGE SCALE GENOMIC DNA]</scope>
    <source>
        <strain evidence="1 2">Marx 270</strain>
    </source>
</reference>
<accession>A0A0C3PEK4</accession>
<evidence type="ECO:0000313" key="1">
    <source>
        <dbReference type="EMBL" id="KIO12255.1"/>
    </source>
</evidence>
<dbReference type="PANTHER" id="PTHR35871:SF1">
    <property type="entry name" value="CXC1-LIKE CYSTEINE CLUSTER ASSOCIATED WITH KDZ TRANSPOSASES DOMAIN-CONTAINING PROTEIN"/>
    <property type="match status" value="1"/>
</dbReference>
<name>A0A0C3PEK4_PISTI</name>
<organism evidence="1 2">
    <name type="scientific">Pisolithus tinctorius Marx 270</name>
    <dbReference type="NCBI Taxonomy" id="870435"/>
    <lineage>
        <taxon>Eukaryota</taxon>
        <taxon>Fungi</taxon>
        <taxon>Dikarya</taxon>
        <taxon>Basidiomycota</taxon>
        <taxon>Agaricomycotina</taxon>
        <taxon>Agaricomycetes</taxon>
        <taxon>Agaricomycetidae</taxon>
        <taxon>Boletales</taxon>
        <taxon>Sclerodermatineae</taxon>
        <taxon>Pisolithaceae</taxon>
        <taxon>Pisolithus</taxon>
    </lineage>
</organism>
<dbReference type="EMBL" id="KN831948">
    <property type="protein sequence ID" value="KIO12255.1"/>
    <property type="molecule type" value="Genomic_DNA"/>
</dbReference>